<comment type="similarity">
    <text evidence="1">Belongs to the bacterial solute-binding protein 3 family.</text>
</comment>
<dbReference type="EMBL" id="MWWR01000003">
    <property type="protein sequence ID" value="OZG52692.1"/>
    <property type="molecule type" value="Genomic_DNA"/>
</dbReference>
<organism evidence="6 7">
    <name type="scientific">Pseudoscardovia radai</name>
    <dbReference type="NCBI Taxonomy" id="987066"/>
    <lineage>
        <taxon>Bacteria</taxon>
        <taxon>Bacillati</taxon>
        <taxon>Actinomycetota</taxon>
        <taxon>Actinomycetes</taxon>
        <taxon>Bifidobacteriales</taxon>
        <taxon>Bifidobacteriaceae</taxon>
        <taxon>Pseudoscardovia</taxon>
    </lineage>
</organism>
<keyword evidence="3 4" id="KW-0732">Signal</keyword>
<protein>
    <submittedName>
        <fullName evidence="6">ABC transporter substrate-binding protein</fullName>
    </submittedName>
</protein>
<sequence length="291" mass="30629">MSFSKKRIAGAARRASSRRPIARRVSAALAALLAVAPLTACTRSMESSDITGPTITIGIAYDRPGVSLEHSGNMSGVDVDVATYVANRLGYSADQISWREASNADRDDLLSRGDVNMIVGVHQDLNGTTDDIEFSQSYVTMGQDLLVRDLDSESITSLADMAGKTVCVVNGYLEQEINDAIQTYGVNTIDAKNYSECMTALLSGGADAVEGDDMVLAGLAANLPSGSAHLVGNPSVDVEWGIALPQGDSKLRDNVNSALQRMVDDGTWATSVSTHFGSSSYSVRGAITPSA</sequence>
<dbReference type="GO" id="GO:0030288">
    <property type="term" value="C:outer membrane-bounded periplasmic space"/>
    <property type="evidence" value="ECO:0007669"/>
    <property type="project" value="TreeGrafter"/>
</dbReference>
<feature type="signal peptide" evidence="4">
    <location>
        <begin position="1"/>
        <end position="40"/>
    </location>
</feature>
<evidence type="ECO:0000256" key="1">
    <source>
        <dbReference type="ARBA" id="ARBA00010333"/>
    </source>
</evidence>
<dbReference type="PANTHER" id="PTHR30085:SF6">
    <property type="entry name" value="ABC TRANSPORTER GLUTAMINE-BINDING PROTEIN GLNH"/>
    <property type="match status" value="1"/>
</dbReference>
<dbReference type="Proteomes" id="UP000216725">
    <property type="component" value="Unassembled WGS sequence"/>
</dbReference>
<dbReference type="Gene3D" id="3.40.190.10">
    <property type="entry name" value="Periplasmic binding protein-like II"/>
    <property type="match status" value="2"/>
</dbReference>
<gene>
    <name evidence="6" type="ORF">PSRA_0424</name>
</gene>
<name>A0A261F0P5_9BIFI</name>
<dbReference type="SUPFAM" id="SSF53850">
    <property type="entry name" value="Periplasmic binding protein-like II"/>
    <property type="match status" value="1"/>
</dbReference>
<evidence type="ECO:0000313" key="7">
    <source>
        <dbReference type="Proteomes" id="UP000216725"/>
    </source>
</evidence>
<reference evidence="6 7" key="1">
    <citation type="journal article" date="2017" name="BMC Genomics">
        <title>Comparative genomic and phylogenomic analyses of the Bifidobacteriaceae family.</title>
        <authorList>
            <person name="Lugli G.A."/>
            <person name="Milani C."/>
            <person name="Turroni F."/>
            <person name="Duranti S."/>
            <person name="Mancabelli L."/>
            <person name="Mangifesta M."/>
            <person name="Ferrario C."/>
            <person name="Modesto M."/>
            <person name="Mattarelli P."/>
            <person name="Jiri K."/>
            <person name="van Sinderen D."/>
            <person name="Ventura M."/>
        </authorList>
    </citation>
    <scope>NUCLEOTIDE SEQUENCE [LARGE SCALE GENOMIC DNA]</scope>
    <source>
        <strain evidence="6 7">DSM 24742</strain>
    </source>
</reference>
<dbReference type="RefSeq" id="WP_158216287.1">
    <property type="nucleotide sequence ID" value="NZ_MWWR01000003.1"/>
</dbReference>
<evidence type="ECO:0000256" key="2">
    <source>
        <dbReference type="ARBA" id="ARBA00022448"/>
    </source>
</evidence>
<evidence type="ECO:0000259" key="5">
    <source>
        <dbReference type="SMART" id="SM00062"/>
    </source>
</evidence>
<dbReference type="GO" id="GO:0005576">
    <property type="term" value="C:extracellular region"/>
    <property type="evidence" value="ECO:0007669"/>
    <property type="project" value="TreeGrafter"/>
</dbReference>
<evidence type="ECO:0000256" key="4">
    <source>
        <dbReference type="SAM" id="SignalP"/>
    </source>
</evidence>
<feature type="domain" description="Solute-binding protein family 3/N-terminal" evidence="5">
    <location>
        <begin position="54"/>
        <end position="279"/>
    </location>
</feature>
<feature type="chain" id="PRO_5038971360" evidence="4">
    <location>
        <begin position="41"/>
        <end position="291"/>
    </location>
</feature>
<keyword evidence="7" id="KW-1185">Reference proteome</keyword>
<dbReference type="AlphaFoldDB" id="A0A261F0P5"/>
<evidence type="ECO:0000256" key="3">
    <source>
        <dbReference type="ARBA" id="ARBA00022729"/>
    </source>
</evidence>
<evidence type="ECO:0000313" key="6">
    <source>
        <dbReference type="EMBL" id="OZG52692.1"/>
    </source>
</evidence>
<dbReference type="SMART" id="SM00062">
    <property type="entry name" value="PBPb"/>
    <property type="match status" value="1"/>
</dbReference>
<dbReference type="OrthoDB" id="9807888at2"/>
<dbReference type="GO" id="GO:0006865">
    <property type="term" value="P:amino acid transport"/>
    <property type="evidence" value="ECO:0007669"/>
    <property type="project" value="TreeGrafter"/>
</dbReference>
<dbReference type="PANTHER" id="PTHR30085">
    <property type="entry name" value="AMINO ACID ABC TRANSPORTER PERMEASE"/>
    <property type="match status" value="1"/>
</dbReference>
<keyword evidence="2" id="KW-0813">Transport</keyword>
<comment type="caution">
    <text evidence="6">The sequence shown here is derived from an EMBL/GenBank/DDBJ whole genome shotgun (WGS) entry which is preliminary data.</text>
</comment>
<proteinExistence type="inferred from homology"/>
<accession>A0A261F0P5</accession>
<dbReference type="InterPro" id="IPR001638">
    <property type="entry name" value="Solute-binding_3/MltF_N"/>
</dbReference>
<dbReference type="InterPro" id="IPR051455">
    <property type="entry name" value="Bact_solute-bind_prot3"/>
</dbReference>
<dbReference type="Pfam" id="PF00497">
    <property type="entry name" value="SBP_bac_3"/>
    <property type="match status" value="1"/>
</dbReference>